<proteinExistence type="predicted"/>
<keyword evidence="2" id="KW-1185">Reference proteome</keyword>
<dbReference type="AlphaFoldDB" id="A0A484N3S2"/>
<organism evidence="1 2">
    <name type="scientific">Cuscuta campestris</name>
    <dbReference type="NCBI Taxonomy" id="132261"/>
    <lineage>
        <taxon>Eukaryota</taxon>
        <taxon>Viridiplantae</taxon>
        <taxon>Streptophyta</taxon>
        <taxon>Embryophyta</taxon>
        <taxon>Tracheophyta</taxon>
        <taxon>Spermatophyta</taxon>
        <taxon>Magnoliopsida</taxon>
        <taxon>eudicotyledons</taxon>
        <taxon>Gunneridae</taxon>
        <taxon>Pentapetalae</taxon>
        <taxon>asterids</taxon>
        <taxon>lamiids</taxon>
        <taxon>Solanales</taxon>
        <taxon>Convolvulaceae</taxon>
        <taxon>Cuscuteae</taxon>
        <taxon>Cuscuta</taxon>
        <taxon>Cuscuta subgen. Grammica</taxon>
        <taxon>Cuscuta sect. Cleistogrammica</taxon>
    </lineage>
</organism>
<evidence type="ECO:0000313" key="1">
    <source>
        <dbReference type="EMBL" id="VFQ95763.1"/>
    </source>
</evidence>
<accession>A0A484N3S2</accession>
<feature type="non-terminal residue" evidence="1">
    <location>
        <position position="1"/>
    </location>
</feature>
<reference evidence="1 2" key="1">
    <citation type="submission" date="2018-04" db="EMBL/GenBank/DDBJ databases">
        <authorList>
            <person name="Vogel A."/>
        </authorList>
    </citation>
    <scope>NUCLEOTIDE SEQUENCE [LARGE SCALE GENOMIC DNA]</scope>
</reference>
<sequence length="36" mass="4089">HQSVHLVTLIGLRDGLHDQYCYLRVASKTNYTLSVS</sequence>
<protein>
    <submittedName>
        <fullName evidence="1">Uncharacterized protein</fullName>
    </submittedName>
</protein>
<dbReference type="EMBL" id="OOIL02005659">
    <property type="protein sequence ID" value="VFQ95763.1"/>
    <property type="molecule type" value="Genomic_DNA"/>
</dbReference>
<name>A0A484N3S2_9ASTE</name>
<gene>
    <name evidence="1" type="ORF">CCAM_LOCUS37539</name>
</gene>
<dbReference type="Proteomes" id="UP000595140">
    <property type="component" value="Unassembled WGS sequence"/>
</dbReference>
<evidence type="ECO:0000313" key="2">
    <source>
        <dbReference type="Proteomes" id="UP000595140"/>
    </source>
</evidence>